<dbReference type="InterPro" id="IPR036412">
    <property type="entry name" value="HAD-like_sf"/>
</dbReference>
<evidence type="ECO:0000313" key="7">
    <source>
        <dbReference type="Proteomes" id="UP000198619"/>
    </source>
</evidence>
<dbReference type="GO" id="GO:0016787">
    <property type="term" value="F:hydrolase activity"/>
    <property type="evidence" value="ECO:0007669"/>
    <property type="project" value="UniProtKB-KW"/>
</dbReference>
<dbReference type="GO" id="GO:0046872">
    <property type="term" value="F:metal ion binding"/>
    <property type="evidence" value="ECO:0007669"/>
    <property type="project" value="UniProtKB-KW"/>
</dbReference>
<dbReference type="CDD" id="cd02612">
    <property type="entry name" value="HAD_PGPPase"/>
    <property type="match status" value="1"/>
</dbReference>
<feature type="transmembrane region" description="Helical" evidence="5">
    <location>
        <begin position="34"/>
        <end position="53"/>
    </location>
</feature>
<keyword evidence="3 6" id="KW-0378">Hydrolase</keyword>
<evidence type="ECO:0000256" key="4">
    <source>
        <dbReference type="ARBA" id="ARBA00022842"/>
    </source>
</evidence>
<dbReference type="PANTHER" id="PTHR43344:SF13">
    <property type="entry name" value="PHOSPHATASE RV3661-RELATED"/>
    <property type="match status" value="1"/>
</dbReference>
<feature type="non-terminal residue" evidence="6">
    <location>
        <position position="196"/>
    </location>
</feature>
<keyword evidence="5" id="KW-0812">Transmembrane</keyword>
<gene>
    <name evidence="6" type="ORF">SAMN04488528_104525</name>
</gene>
<dbReference type="RefSeq" id="WP_090042929.1">
    <property type="nucleotide sequence ID" value="NZ_FOKI01000045.1"/>
</dbReference>
<evidence type="ECO:0000256" key="3">
    <source>
        <dbReference type="ARBA" id="ARBA00022801"/>
    </source>
</evidence>
<dbReference type="Pfam" id="PF12710">
    <property type="entry name" value="HAD"/>
    <property type="match status" value="1"/>
</dbReference>
<evidence type="ECO:0000256" key="5">
    <source>
        <dbReference type="SAM" id="Phobius"/>
    </source>
</evidence>
<accession>A0A1I1AXE5</accession>
<dbReference type="InterPro" id="IPR006385">
    <property type="entry name" value="HAD_hydro_SerB1"/>
</dbReference>
<sequence length="196" mass="22822">MKSAFAIFDVDDTIINGDSMFLSIFFAMKKKPWIILYFPIILIKVILYLLGIIDKKTVKESFYFPLKFLSEKELEEFYENVLLSKINVEVMKFLKQHKDQGCHVLLVSASPEIYLRYFKKNNSIDGVIGTVLQDVNGKYTNKIKGENCKGIEKVKRINQYLKENNLEIDFKKSFAYSDSLSDKPMLSLVKNKYKVN</sequence>
<comment type="similarity">
    <text evidence="1">Belongs to the HAD-like hydrolase superfamily. SerB family.</text>
</comment>
<dbReference type="Proteomes" id="UP000198619">
    <property type="component" value="Unassembled WGS sequence"/>
</dbReference>
<dbReference type="AlphaFoldDB" id="A0A1I1AXE5"/>
<dbReference type="Gene3D" id="1.20.1440.100">
    <property type="entry name" value="SG protein - dephosphorylation function"/>
    <property type="match status" value="1"/>
</dbReference>
<name>A0A1I1AXE5_9CLOT</name>
<dbReference type="NCBIfam" id="TIGR01488">
    <property type="entry name" value="HAD-SF-IB"/>
    <property type="match status" value="1"/>
</dbReference>
<dbReference type="NCBIfam" id="TIGR01490">
    <property type="entry name" value="HAD-SF-IB-hyp1"/>
    <property type="match status" value="1"/>
</dbReference>
<keyword evidence="4" id="KW-0460">Magnesium</keyword>
<dbReference type="OrthoDB" id="9794212at2"/>
<evidence type="ECO:0000256" key="1">
    <source>
        <dbReference type="ARBA" id="ARBA00009184"/>
    </source>
</evidence>
<dbReference type="SUPFAM" id="SSF56784">
    <property type="entry name" value="HAD-like"/>
    <property type="match status" value="1"/>
</dbReference>
<evidence type="ECO:0000313" key="6">
    <source>
        <dbReference type="EMBL" id="SFB40953.1"/>
    </source>
</evidence>
<dbReference type="STRING" id="84698.SAMN04488528_104525"/>
<organism evidence="6 7">
    <name type="scientific">Clostridium frigidicarnis</name>
    <dbReference type="NCBI Taxonomy" id="84698"/>
    <lineage>
        <taxon>Bacteria</taxon>
        <taxon>Bacillati</taxon>
        <taxon>Bacillota</taxon>
        <taxon>Clostridia</taxon>
        <taxon>Eubacteriales</taxon>
        <taxon>Clostridiaceae</taxon>
        <taxon>Clostridium</taxon>
    </lineage>
</organism>
<dbReference type="EMBL" id="FOKI01000045">
    <property type="protein sequence ID" value="SFB40953.1"/>
    <property type="molecule type" value="Genomic_DNA"/>
</dbReference>
<evidence type="ECO:0000256" key="2">
    <source>
        <dbReference type="ARBA" id="ARBA00022723"/>
    </source>
</evidence>
<proteinExistence type="inferred from homology"/>
<reference evidence="6 7" key="1">
    <citation type="submission" date="2016-10" db="EMBL/GenBank/DDBJ databases">
        <authorList>
            <person name="de Groot N.N."/>
        </authorList>
    </citation>
    <scope>NUCLEOTIDE SEQUENCE [LARGE SCALE GENOMIC DNA]</scope>
    <source>
        <strain evidence="6 7">DSM 12271</strain>
    </source>
</reference>
<dbReference type="PANTHER" id="PTHR43344">
    <property type="entry name" value="PHOSPHOSERINE PHOSPHATASE"/>
    <property type="match status" value="1"/>
</dbReference>
<keyword evidence="2" id="KW-0479">Metal-binding</keyword>
<keyword evidence="5" id="KW-1133">Transmembrane helix</keyword>
<dbReference type="InterPro" id="IPR023214">
    <property type="entry name" value="HAD_sf"/>
</dbReference>
<protein>
    <submittedName>
        <fullName evidence="6">HAD-superfamily subfamily IB hydrolase, TIGR01490</fullName>
    </submittedName>
</protein>
<keyword evidence="5" id="KW-0472">Membrane</keyword>
<dbReference type="Gene3D" id="3.40.50.1000">
    <property type="entry name" value="HAD superfamily/HAD-like"/>
    <property type="match status" value="1"/>
</dbReference>
<dbReference type="InterPro" id="IPR050582">
    <property type="entry name" value="HAD-like_SerB"/>
</dbReference>
<keyword evidence="7" id="KW-1185">Reference proteome</keyword>